<evidence type="ECO:0000313" key="1">
    <source>
        <dbReference type="EMBL" id="MFC5588983.1"/>
    </source>
</evidence>
<accession>A0ABW0TJL2</accession>
<name>A0ABW0TJL2_9BACL</name>
<comment type="caution">
    <text evidence="1">The sequence shown here is derived from an EMBL/GenBank/DDBJ whole genome shotgun (WGS) entry which is preliminary data.</text>
</comment>
<dbReference type="RefSeq" id="WP_381432858.1">
    <property type="nucleotide sequence ID" value="NZ_JBHSNO010000005.1"/>
</dbReference>
<dbReference type="Proteomes" id="UP001596109">
    <property type="component" value="Unassembled WGS sequence"/>
</dbReference>
<proteinExistence type="predicted"/>
<protein>
    <submittedName>
        <fullName evidence="1">Uncharacterized protein</fullName>
    </submittedName>
</protein>
<gene>
    <name evidence="1" type="ORF">ACFPRA_08800</name>
</gene>
<evidence type="ECO:0000313" key="2">
    <source>
        <dbReference type="Proteomes" id="UP001596109"/>
    </source>
</evidence>
<reference evidence="2" key="1">
    <citation type="journal article" date="2019" name="Int. J. Syst. Evol. Microbiol.">
        <title>The Global Catalogue of Microorganisms (GCM) 10K type strain sequencing project: providing services to taxonomists for standard genome sequencing and annotation.</title>
        <authorList>
            <consortium name="The Broad Institute Genomics Platform"/>
            <consortium name="The Broad Institute Genome Sequencing Center for Infectious Disease"/>
            <person name="Wu L."/>
            <person name="Ma J."/>
        </authorList>
    </citation>
    <scope>NUCLEOTIDE SEQUENCE [LARGE SCALE GENOMIC DNA]</scope>
    <source>
        <strain evidence="2">CGMCC 4.1434</strain>
    </source>
</reference>
<organism evidence="1 2">
    <name type="scientific">Sporosarcina soli</name>
    <dbReference type="NCBI Taxonomy" id="334736"/>
    <lineage>
        <taxon>Bacteria</taxon>
        <taxon>Bacillati</taxon>
        <taxon>Bacillota</taxon>
        <taxon>Bacilli</taxon>
        <taxon>Bacillales</taxon>
        <taxon>Caryophanaceae</taxon>
        <taxon>Sporosarcina</taxon>
    </lineage>
</organism>
<sequence length="572" mass="66120">MVKELAKQMDLMRPAAEVMQIERLGALRSTSLSFLRILTRKMMREAWEIDRISFDLDAAGYGEAVYHITTPGGLFTFVAFSQEIDDADRSDRVISEKWDVTFALCEGKITKEKKDRLRNELPKQEFGRGDVHDLVWSRANKSGRMFQHVLEALVNEKQPDAAVLNEVGYLFRTTAVYGNGKFGIAPYDKIKENHPFSGAFQAQMVAVYMLRNFSFELIEHIARMQNPNASKLHPELKRIIGTGNATGLGMVPFLVSHPKLLHQWIHIRETALARVKGIDPTDTDCKRFIDLLEKVCVHFQETVAPKVDVFQSPAKLAAGCEMIKGLVSEYRETKTFYGNDVEKPWIRLTEIAKKELSIEVQELLHSLLIECYAKRVEDLEACTNAHDVYQVIPEMTIEGLLQIIKERYSWAFHYNFEKEDEKYFFWYRSVEKEEPRMGVRGEEPGEDREMQLNIAEQVQMLHKELQRHAGDELVAAFLLKYPTFKGIVKRVQSLRDYEYSEIQSNLLHKNTLPIHLLKCKLAIFGAERFDPKSNRWVRITLFQGAPLVEEIGKDDFEDSWVYPQLPTMEDMK</sequence>
<dbReference type="EMBL" id="JBHSNO010000005">
    <property type="protein sequence ID" value="MFC5588983.1"/>
    <property type="molecule type" value="Genomic_DNA"/>
</dbReference>
<keyword evidence="2" id="KW-1185">Reference proteome</keyword>